<dbReference type="Gene3D" id="3.30.2010.10">
    <property type="entry name" value="Metalloproteases ('zincins'), catalytic domain"/>
    <property type="match status" value="1"/>
</dbReference>
<evidence type="ECO:0000256" key="9">
    <source>
        <dbReference type="SAM" id="Phobius"/>
    </source>
</evidence>
<proteinExistence type="inferred from homology"/>
<feature type="transmembrane region" description="Helical" evidence="9">
    <location>
        <begin position="170"/>
        <end position="193"/>
    </location>
</feature>
<organism evidence="11 12">
    <name type="scientific">Thalassotalea profundi</name>
    <dbReference type="NCBI Taxonomy" id="2036687"/>
    <lineage>
        <taxon>Bacteria</taxon>
        <taxon>Pseudomonadati</taxon>
        <taxon>Pseudomonadota</taxon>
        <taxon>Gammaproteobacteria</taxon>
        <taxon>Alteromonadales</taxon>
        <taxon>Colwelliaceae</taxon>
        <taxon>Thalassotalea</taxon>
    </lineage>
</organism>
<feature type="transmembrane region" description="Helical" evidence="9">
    <location>
        <begin position="16"/>
        <end position="36"/>
    </location>
</feature>
<keyword evidence="9" id="KW-1133">Transmembrane helix</keyword>
<dbReference type="PANTHER" id="PTHR22726">
    <property type="entry name" value="METALLOENDOPEPTIDASE OMA1"/>
    <property type="match status" value="1"/>
</dbReference>
<reference evidence="12" key="1">
    <citation type="journal article" date="2019" name="Int. J. Syst. Evol. Microbiol.">
        <title>The Global Catalogue of Microorganisms (GCM) 10K type strain sequencing project: providing services to taxonomists for standard genome sequencing and annotation.</title>
        <authorList>
            <consortium name="The Broad Institute Genomics Platform"/>
            <consortium name="The Broad Institute Genome Sequencing Center for Infectious Disease"/>
            <person name="Wu L."/>
            <person name="Ma J."/>
        </authorList>
    </citation>
    <scope>NUCLEOTIDE SEQUENCE [LARGE SCALE GENOMIC DNA]</scope>
    <source>
        <strain evidence="12">CGMCC 1.15922</strain>
    </source>
</reference>
<feature type="binding site" evidence="8">
    <location>
        <position position="151"/>
    </location>
    <ligand>
        <name>Zn(2+)</name>
        <dbReference type="ChEBI" id="CHEBI:29105"/>
        <note>catalytic</note>
    </ligand>
</feature>
<gene>
    <name evidence="11" type="primary">yfgC</name>
    <name evidence="11" type="ORF">GCM10011501_29320</name>
</gene>
<keyword evidence="5 8" id="KW-0378">Hydrolase</keyword>
<evidence type="ECO:0000256" key="2">
    <source>
        <dbReference type="ARBA" id="ARBA00022723"/>
    </source>
</evidence>
<keyword evidence="4 8" id="KW-0574">Periplasm</keyword>
<comment type="function">
    <text evidence="8">Functions as both a chaperone and a metalloprotease. Maintains the integrity of the outer membrane by promoting either the assembly or the elimination of outer membrane proteins, depending on their folding state.</text>
</comment>
<protein>
    <recommendedName>
        <fullName evidence="8">Putative beta-barrel assembly-enhancing protease</fullName>
        <ecNumber evidence="8">3.4.-.-</ecNumber>
    </recommendedName>
</protein>
<feature type="binding site" evidence="8">
    <location>
        <position position="212"/>
    </location>
    <ligand>
        <name>Zn(2+)</name>
        <dbReference type="ChEBI" id="CHEBI:29105"/>
        <note>catalytic</note>
    </ligand>
</feature>
<dbReference type="CDD" id="cd07333">
    <property type="entry name" value="M48C_bepA_like"/>
    <property type="match status" value="1"/>
</dbReference>
<accession>A0ABQ3J3A2</accession>
<dbReference type="GO" id="GO:0006508">
    <property type="term" value="P:proteolysis"/>
    <property type="evidence" value="ECO:0007669"/>
    <property type="project" value="UniProtKB-KW"/>
</dbReference>
<keyword evidence="3 8" id="KW-0732">Signal</keyword>
<keyword evidence="12" id="KW-1185">Reference proteome</keyword>
<comment type="subcellular location">
    <subcellularLocation>
        <location evidence="8">Periplasm</location>
    </subcellularLocation>
</comment>
<evidence type="ECO:0000256" key="3">
    <source>
        <dbReference type="ARBA" id="ARBA00022729"/>
    </source>
</evidence>
<keyword evidence="9" id="KW-0472">Membrane</keyword>
<evidence type="ECO:0000256" key="7">
    <source>
        <dbReference type="ARBA" id="ARBA00023049"/>
    </source>
</evidence>
<keyword evidence="6 8" id="KW-0862">Zinc</keyword>
<keyword evidence="9" id="KW-0812">Transmembrane</keyword>
<dbReference type="GO" id="GO:0008233">
    <property type="term" value="F:peptidase activity"/>
    <property type="evidence" value="ECO:0007669"/>
    <property type="project" value="UniProtKB-KW"/>
</dbReference>
<evidence type="ECO:0000256" key="6">
    <source>
        <dbReference type="ARBA" id="ARBA00022833"/>
    </source>
</evidence>
<dbReference type="PANTHER" id="PTHR22726:SF1">
    <property type="entry name" value="METALLOENDOPEPTIDASE OMA1, MITOCHONDRIAL"/>
    <property type="match status" value="1"/>
</dbReference>
<evidence type="ECO:0000256" key="1">
    <source>
        <dbReference type="ARBA" id="ARBA00022670"/>
    </source>
</evidence>
<feature type="active site" evidence="8">
    <location>
        <position position="148"/>
    </location>
</feature>
<dbReference type="InterPro" id="IPR051156">
    <property type="entry name" value="Mito/Outer_Membr_Metalloprot"/>
</dbReference>
<dbReference type="HAMAP" id="MF_00997">
    <property type="entry name" value="Protease_BepA"/>
    <property type="match status" value="1"/>
</dbReference>
<dbReference type="InterPro" id="IPR001915">
    <property type="entry name" value="Peptidase_M48"/>
</dbReference>
<dbReference type="InterPro" id="IPR011990">
    <property type="entry name" value="TPR-like_helical_dom_sf"/>
</dbReference>
<evidence type="ECO:0000256" key="5">
    <source>
        <dbReference type="ARBA" id="ARBA00022801"/>
    </source>
</evidence>
<comment type="caution">
    <text evidence="11">The sequence shown here is derived from an EMBL/GenBank/DDBJ whole genome shotgun (WGS) entry which is preliminary data.</text>
</comment>
<feature type="binding site" evidence="8">
    <location>
        <position position="147"/>
    </location>
    <ligand>
        <name>Zn(2+)</name>
        <dbReference type="ChEBI" id="CHEBI:29105"/>
        <note>catalytic</note>
    </ligand>
</feature>
<dbReference type="Proteomes" id="UP000626370">
    <property type="component" value="Unassembled WGS sequence"/>
</dbReference>
<evidence type="ECO:0000256" key="4">
    <source>
        <dbReference type="ARBA" id="ARBA00022764"/>
    </source>
</evidence>
<keyword evidence="1 8" id="KW-0645">Protease</keyword>
<dbReference type="Pfam" id="PF14559">
    <property type="entry name" value="TPR_19"/>
    <property type="match status" value="1"/>
</dbReference>
<evidence type="ECO:0000313" key="12">
    <source>
        <dbReference type="Proteomes" id="UP000626370"/>
    </source>
</evidence>
<dbReference type="EC" id="3.4.-.-" evidence="8"/>
<keyword evidence="7 8" id="KW-0482">Metalloprotease</keyword>
<comment type="similarity">
    <text evidence="8">Belongs to the peptidase M48 family. BepA subfamily.</text>
</comment>
<keyword evidence="2 8" id="KW-0479">Metal-binding</keyword>
<dbReference type="InterPro" id="IPR030873">
    <property type="entry name" value="Protease_BepA"/>
</dbReference>
<dbReference type="EMBL" id="BNAH01000013">
    <property type="protein sequence ID" value="GHE97947.1"/>
    <property type="molecule type" value="Genomic_DNA"/>
</dbReference>
<dbReference type="Pfam" id="PF01435">
    <property type="entry name" value="Peptidase_M48"/>
    <property type="match status" value="1"/>
</dbReference>
<feature type="domain" description="Peptidase M48" evidence="10">
    <location>
        <begin position="86"/>
        <end position="268"/>
    </location>
</feature>
<feature type="active site" description="Proton donor" evidence="8">
    <location>
        <position position="216"/>
    </location>
</feature>
<evidence type="ECO:0000313" key="11">
    <source>
        <dbReference type="EMBL" id="GHE97947.1"/>
    </source>
</evidence>
<comment type="cofactor">
    <cofactor evidence="8">
        <name>Zn(2+)</name>
        <dbReference type="ChEBI" id="CHEBI:29105"/>
    </cofactor>
    <text evidence="8">Binds 1 zinc ion per subunit.</text>
</comment>
<dbReference type="Gene3D" id="1.25.40.10">
    <property type="entry name" value="Tetratricopeptide repeat domain"/>
    <property type="match status" value="2"/>
</dbReference>
<evidence type="ECO:0000256" key="8">
    <source>
        <dbReference type="HAMAP-Rule" id="MF_00997"/>
    </source>
</evidence>
<dbReference type="SUPFAM" id="SSF48452">
    <property type="entry name" value="TPR-like"/>
    <property type="match status" value="1"/>
</dbReference>
<evidence type="ECO:0000259" key="10">
    <source>
        <dbReference type="Pfam" id="PF01435"/>
    </source>
</evidence>
<sequence>MELWKINLLNYKNLSYFFFIGCFVVGALTASSYSWAASADKNKLPQIGTSGFSVLSVDKERLIGTAMMQQIRARGGIINDPVLIEYINHLGNSLVKNANDVNYSFEFFIVNNQELNAFAFFGGHIGIHSGLITTADTESELASVIAHEISHVTQRHLARRIEAQSRTQPLTLAGIVSGVLLTMINPAVGMAALSTSMAASQQFGINYTRGNEKEADRVGITLLAHSGFDPLGAPNFFNKMLEKYRYTSKPPAMLLTHPLPESRVSEARIRAQNFPKISVAPKLDFELAKARIKARYEGDPEYNINHFSSAISKGQYAFLAAARYGLALSYFEDKAYDKALAILNDLLQEDANNLFYIDALSDVLIALKQFKQAEKMLATVNWLMPNNQVAALNYANVLLEMGNLDASAQVLQDFLLVSPDSFIAYDLLTTVYRKQDKKALMHVSKAQVMALVGAYTQAIDELQTAMTYADDLPIISKRIKGRILQLQDQQEKLKRLN</sequence>
<name>A0ABQ3J3A2_9GAMM</name>